<evidence type="ECO:0000313" key="2">
    <source>
        <dbReference type="Proteomes" id="UP000078084"/>
    </source>
</evidence>
<gene>
    <name evidence="1" type="ORF">AAV32_06050</name>
</gene>
<dbReference type="InterPro" id="IPR018777">
    <property type="entry name" value="Replication_initiator_prot_A"/>
</dbReference>
<reference evidence="1 2" key="1">
    <citation type="submission" date="2015-04" db="EMBL/GenBank/DDBJ databases">
        <title>Genome sequence of Kerstersia gyiorum CG1.</title>
        <authorList>
            <person name="Greninger A.L."/>
            <person name="Kozyreva V."/>
            <person name="Chaturvedi V."/>
        </authorList>
    </citation>
    <scope>NUCLEOTIDE SEQUENCE [LARGE SCALE GENOMIC DNA]</scope>
    <source>
        <strain evidence="1 2">CG1</strain>
    </source>
</reference>
<dbReference type="STRING" id="206506.AAV32_06050"/>
<dbReference type="AlphaFoldDB" id="A0A171KUM2"/>
<evidence type="ECO:0000313" key="1">
    <source>
        <dbReference type="EMBL" id="KKO72589.1"/>
    </source>
</evidence>
<comment type="caution">
    <text evidence="1">The sequence shown here is derived from an EMBL/GenBank/DDBJ whole genome shotgun (WGS) entry which is preliminary data.</text>
</comment>
<dbReference type="Pfam" id="PF10134">
    <property type="entry name" value="RPA"/>
    <property type="match status" value="1"/>
</dbReference>
<protein>
    <submittedName>
        <fullName evidence="1">Plasmid replication initiator-like protein</fullName>
    </submittedName>
</protein>
<organism evidence="1 2">
    <name type="scientific">Kerstersia gyiorum</name>
    <dbReference type="NCBI Taxonomy" id="206506"/>
    <lineage>
        <taxon>Bacteria</taxon>
        <taxon>Pseudomonadati</taxon>
        <taxon>Pseudomonadota</taxon>
        <taxon>Betaproteobacteria</taxon>
        <taxon>Burkholderiales</taxon>
        <taxon>Alcaligenaceae</taxon>
        <taxon>Kerstersia</taxon>
    </lineage>
</organism>
<dbReference type="PATRIC" id="fig|206506.3.peg.1296"/>
<keyword evidence="2" id="KW-1185">Reference proteome</keyword>
<sequence>MNDAQAQLDADGIQGSDFFVADILDPAPKNDVVSMEHPIFALRAGDMQVRRYERNGHTLTVLPGATGCATIHDKDLWIYCISQLIEAANRGREIAPTVRFTAFDFLATTHRGASGRAYERMSEMLRRLKGTVVETSIETAGFRERRGFGLIEGWRVIEKSQDAGRMVAVEVDLPNWLFRSVQAKRVLTLSNAYFRLRKPLDRRIYELARKHCGEQPRWRISLAVLHQKSGSTGELRRFRFDVKALAESGTLPDYLMAIDLQRDMVTFYANGPKGKLAEVKDMLAGRPNASLKAHQKVRTARARGR</sequence>
<dbReference type="RefSeq" id="WP_083969473.1">
    <property type="nucleotide sequence ID" value="NZ_LBNE01000002.1"/>
</dbReference>
<name>A0A171KUM2_9BURK</name>
<accession>A0A171KUM2</accession>
<dbReference type="Proteomes" id="UP000078084">
    <property type="component" value="Unassembled WGS sequence"/>
</dbReference>
<dbReference type="EMBL" id="LBNE01000002">
    <property type="protein sequence ID" value="KKO72589.1"/>
    <property type="molecule type" value="Genomic_DNA"/>
</dbReference>
<proteinExistence type="predicted"/>